<keyword evidence="3 5" id="KW-1133">Transmembrane helix</keyword>
<reference evidence="6 7" key="1">
    <citation type="submission" date="2014-06" db="EMBL/GenBank/DDBJ databases">
        <authorList>
            <person name="Swart Estienne"/>
        </authorList>
    </citation>
    <scope>NUCLEOTIDE SEQUENCE [LARGE SCALE GENOMIC DNA]</scope>
    <source>
        <strain evidence="6 7">130c</strain>
    </source>
</reference>
<gene>
    <name evidence="6" type="primary">Contig1532.g1671</name>
    <name evidence="6" type="ORF">STYLEM_20227</name>
</gene>
<dbReference type="SUPFAM" id="SSF81338">
    <property type="entry name" value="Aquaporin-like"/>
    <property type="match status" value="1"/>
</dbReference>
<proteinExistence type="predicted"/>
<keyword evidence="2 5" id="KW-0812">Transmembrane</keyword>
<dbReference type="InterPro" id="IPR000425">
    <property type="entry name" value="MIP"/>
</dbReference>
<evidence type="ECO:0000256" key="5">
    <source>
        <dbReference type="SAM" id="Phobius"/>
    </source>
</evidence>
<sequence>METGNFSIEKTSGYWLVFLYEIIGTALLFIGINFSQGNNNIVLAGIYAACMVTCRQTGAHFNMGLSLAVYIVEDKFKEQWICLIVYTIAELIGGFMGMWISYLFLGNKIAFIKPDNLNYSGFYVYFMETFFTFIMMLNILFGKHARLSLFSDTVPGVFGSLFGINFCMGCIGPYTGSVLAALYVKYVALKVQMHAETQKYQFRSQVSRIFDKNFLIGIGSIVSSDPFFV</sequence>
<dbReference type="AlphaFoldDB" id="A0A078BCY4"/>
<feature type="transmembrane region" description="Helical" evidence="5">
    <location>
        <begin position="12"/>
        <end position="34"/>
    </location>
</feature>
<organism evidence="6 7">
    <name type="scientific">Stylonychia lemnae</name>
    <name type="common">Ciliate</name>
    <dbReference type="NCBI Taxonomy" id="5949"/>
    <lineage>
        <taxon>Eukaryota</taxon>
        <taxon>Sar</taxon>
        <taxon>Alveolata</taxon>
        <taxon>Ciliophora</taxon>
        <taxon>Intramacronucleata</taxon>
        <taxon>Spirotrichea</taxon>
        <taxon>Stichotrichia</taxon>
        <taxon>Sporadotrichida</taxon>
        <taxon>Oxytrichidae</taxon>
        <taxon>Stylonychinae</taxon>
        <taxon>Stylonychia</taxon>
    </lineage>
</organism>
<protein>
    <submittedName>
        <fullName evidence="6">Mip family channel protein</fullName>
    </submittedName>
</protein>
<evidence type="ECO:0000256" key="4">
    <source>
        <dbReference type="ARBA" id="ARBA00023136"/>
    </source>
</evidence>
<feature type="transmembrane region" description="Helical" evidence="5">
    <location>
        <begin position="161"/>
        <end position="184"/>
    </location>
</feature>
<comment type="subcellular location">
    <subcellularLocation>
        <location evidence="1">Membrane</location>
        <topology evidence="1">Multi-pass membrane protein</topology>
    </subcellularLocation>
</comment>
<keyword evidence="7" id="KW-1185">Reference proteome</keyword>
<evidence type="ECO:0000313" key="6">
    <source>
        <dbReference type="EMBL" id="CDW91077.1"/>
    </source>
</evidence>
<evidence type="ECO:0000256" key="3">
    <source>
        <dbReference type="ARBA" id="ARBA00022989"/>
    </source>
</evidence>
<dbReference type="GO" id="GO:0016020">
    <property type="term" value="C:membrane"/>
    <property type="evidence" value="ECO:0007669"/>
    <property type="project" value="UniProtKB-SubCell"/>
</dbReference>
<dbReference type="PRINTS" id="PR00783">
    <property type="entry name" value="MINTRINSICP"/>
</dbReference>
<accession>A0A078BCY4</accession>
<evidence type="ECO:0000256" key="1">
    <source>
        <dbReference type="ARBA" id="ARBA00004141"/>
    </source>
</evidence>
<dbReference type="Gene3D" id="1.20.1080.10">
    <property type="entry name" value="Glycerol uptake facilitator protein"/>
    <property type="match status" value="1"/>
</dbReference>
<evidence type="ECO:0000256" key="2">
    <source>
        <dbReference type="ARBA" id="ARBA00022692"/>
    </source>
</evidence>
<evidence type="ECO:0000313" key="7">
    <source>
        <dbReference type="Proteomes" id="UP000039865"/>
    </source>
</evidence>
<feature type="transmembrane region" description="Helical" evidence="5">
    <location>
        <begin position="83"/>
        <end position="105"/>
    </location>
</feature>
<dbReference type="EMBL" id="CCKQ01019068">
    <property type="protein sequence ID" value="CDW91077.1"/>
    <property type="molecule type" value="Genomic_DNA"/>
</dbReference>
<dbReference type="Proteomes" id="UP000039865">
    <property type="component" value="Unassembled WGS sequence"/>
</dbReference>
<dbReference type="GO" id="GO:0015267">
    <property type="term" value="F:channel activity"/>
    <property type="evidence" value="ECO:0007669"/>
    <property type="project" value="InterPro"/>
</dbReference>
<dbReference type="InterPro" id="IPR023271">
    <property type="entry name" value="Aquaporin-like"/>
</dbReference>
<keyword evidence="4 5" id="KW-0472">Membrane</keyword>
<name>A0A078BCY4_STYLE</name>
<dbReference type="OrthoDB" id="3222at2759"/>
<dbReference type="InParanoid" id="A0A078BCY4"/>
<feature type="transmembrane region" description="Helical" evidence="5">
    <location>
        <begin position="117"/>
        <end position="141"/>
    </location>
</feature>